<comment type="caution">
    <text evidence="1">The sequence shown here is derived from an EMBL/GenBank/DDBJ whole genome shotgun (WGS) entry which is preliminary data.</text>
</comment>
<keyword evidence="2" id="KW-1185">Reference proteome</keyword>
<accession>A0A7J5Y3G9</accession>
<evidence type="ECO:0000313" key="1">
    <source>
        <dbReference type="EMBL" id="KAF3843976.1"/>
    </source>
</evidence>
<dbReference type="Proteomes" id="UP000518266">
    <property type="component" value="Unassembled WGS sequence"/>
</dbReference>
<sequence length="82" mass="9174">MFTELIRLMEKRSSDVNQLATKLQQILTRLETPDVPMAPPPVDPAAGQAERLAPRHDILAYFAALPSNTRENNKMLDLAEDS</sequence>
<evidence type="ECO:0000313" key="2">
    <source>
        <dbReference type="Proteomes" id="UP000518266"/>
    </source>
</evidence>
<dbReference type="AlphaFoldDB" id="A0A7J5Y3G9"/>
<name>A0A7J5Y3G9_DISMA</name>
<reference evidence="1 2" key="1">
    <citation type="submission" date="2020-03" db="EMBL/GenBank/DDBJ databases">
        <title>Dissostichus mawsoni Genome sequencing and assembly.</title>
        <authorList>
            <person name="Park H."/>
        </authorList>
    </citation>
    <scope>NUCLEOTIDE SEQUENCE [LARGE SCALE GENOMIC DNA]</scope>
    <source>
        <strain evidence="1">DM0001</strain>
        <tissue evidence="1">Muscle</tissue>
    </source>
</reference>
<gene>
    <name evidence="1" type="ORF">F7725_016024</name>
</gene>
<dbReference type="EMBL" id="JAAKFY010000017">
    <property type="protein sequence ID" value="KAF3843976.1"/>
    <property type="molecule type" value="Genomic_DNA"/>
</dbReference>
<proteinExistence type="predicted"/>
<organism evidence="1 2">
    <name type="scientific">Dissostichus mawsoni</name>
    <name type="common">Antarctic cod</name>
    <dbReference type="NCBI Taxonomy" id="36200"/>
    <lineage>
        <taxon>Eukaryota</taxon>
        <taxon>Metazoa</taxon>
        <taxon>Chordata</taxon>
        <taxon>Craniata</taxon>
        <taxon>Vertebrata</taxon>
        <taxon>Euteleostomi</taxon>
        <taxon>Actinopterygii</taxon>
        <taxon>Neopterygii</taxon>
        <taxon>Teleostei</taxon>
        <taxon>Neoteleostei</taxon>
        <taxon>Acanthomorphata</taxon>
        <taxon>Eupercaria</taxon>
        <taxon>Perciformes</taxon>
        <taxon>Notothenioidei</taxon>
        <taxon>Nototheniidae</taxon>
        <taxon>Dissostichus</taxon>
    </lineage>
</organism>
<protein>
    <submittedName>
        <fullName evidence="1">Uncharacterized protein</fullName>
    </submittedName>
</protein>